<accession>U6G2Q8</accession>
<dbReference type="OrthoDB" id="333067at2759"/>
<dbReference type="AlphaFoldDB" id="U6G2Q8"/>
<evidence type="ECO:0000313" key="1">
    <source>
        <dbReference type="EMBL" id="CDI74465.1"/>
    </source>
</evidence>
<dbReference type="VEuPathDB" id="ToxoDB:EPH_0002520"/>
<evidence type="ECO:0000313" key="2">
    <source>
        <dbReference type="Proteomes" id="UP000018201"/>
    </source>
</evidence>
<protein>
    <submittedName>
        <fullName evidence="1">Uncharacterized protein</fullName>
    </submittedName>
</protein>
<reference evidence="1" key="1">
    <citation type="submission" date="2013-10" db="EMBL/GenBank/DDBJ databases">
        <title>Genomic analysis of the causative agents of coccidiosis in chickens.</title>
        <authorList>
            <person name="Reid A.J."/>
            <person name="Blake D."/>
            <person name="Billington K."/>
            <person name="Browne H."/>
            <person name="Dunn M."/>
            <person name="Hung S."/>
            <person name="Kawahara F."/>
            <person name="Miranda-Saavedra D."/>
            <person name="Mourier T."/>
            <person name="Nagra H."/>
            <person name="Otto T.D."/>
            <person name="Rawlings N."/>
            <person name="Sanchez A."/>
            <person name="Sanders M."/>
            <person name="Subramaniam C."/>
            <person name="Tay Y."/>
            <person name="Dear P."/>
            <person name="Doerig C."/>
            <person name="Gruber A."/>
            <person name="Parkinson J."/>
            <person name="Shirley M."/>
            <person name="Wan K.L."/>
            <person name="Berriman M."/>
            <person name="Tomley F."/>
            <person name="Pain A."/>
        </authorList>
    </citation>
    <scope>NUCLEOTIDE SEQUENCE [LARGE SCALE GENOMIC DNA]</scope>
    <source>
        <strain evidence="1">Houghton</strain>
    </source>
</reference>
<sequence>MVATAENPLNRFLESPLWWPQNYAETSCGPAEVRAQCSVREASRDRIQQLRLILSEASFETVGLEAGEESQLRAGKCGISFEVAFDKESSDSLLRIKDVPPCFAPFTRFNCNVTLVAQRLFNTAMSVSVLCSGTAVIEECPESVIQILKHAKPGEGLYVRHVMLTAPERKDEKPLPSVEPFSYGLLLARLEALAPQVRDLVLSEMMPFGAILDRCGVRRSVETDRQLHVHMDSGFFKVSDKLPHPRNPDDPFEVAAEKELQGKDLRRLSLQASGNCQCRILPEGSCCTFGRLITVWCDGQPAARVVEILNERRVLRSLLMAEEEQKQHPKEAAAEAADSSAGVSFQSRLAFLIKRCLMSVALCPVHYKLLPKPHVNAESLLHLNSPNEGCRLCGSKTCSTEFHLAYTADLQ</sequence>
<keyword evidence="2" id="KW-1185">Reference proteome</keyword>
<dbReference type="EMBL" id="HG690369">
    <property type="protein sequence ID" value="CDI74465.1"/>
    <property type="molecule type" value="Genomic_DNA"/>
</dbReference>
<proteinExistence type="predicted"/>
<gene>
    <name evidence="1" type="ORF">EPH_0002520</name>
</gene>
<name>U6G2Q8_9EIME</name>
<dbReference type="Proteomes" id="UP000018201">
    <property type="component" value="Unassembled WGS sequence"/>
</dbReference>
<organism evidence="1 2">
    <name type="scientific">Eimeria praecox</name>
    <dbReference type="NCBI Taxonomy" id="51316"/>
    <lineage>
        <taxon>Eukaryota</taxon>
        <taxon>Sar</taxon>
        <taxon>Alveolata</taxon>
        <taxon>Apicomplexa</taxon>
        <taxon>Conoidasida</taxon>
        <taxon>Coccidia</taxon>
        <taxon>Eucoccidiorida</taxon>
        <taxon>Eimeriorina</taxon>
        <taxon>Eimeriidae</taxon>
        <taxon>Eimeria</taxon>
    </lineage>
</organism>
<reference evidence="1" key="2">
    <citation type="submission" date="2013-10" db="EMBL/GenBank/DDBJ databases">
        <authorList>
            <person name="Aslett M."/>
        </authorList>
    </citation>
    <scope>NUCLEOTIDE SEQUENCE [LARGE SCALE GENOMIC DNA]</scope>
    <source>
        <strain evidence="1">Houghton</strain>
    </source>
</reference>